<evidence type="ECO:0000256" key="1">
    <source>
        <dbReference type="SAM" id="MobiDB-lite"/>
    </source>
</evidence>
<name>A0A448WUI7_9PLAT</name>
<keyword evidence="3" id="KW-1185">Reference proteome</keyword>
<comment type="caution">
    <text evidence="2">The sequence shown here is derived from an EMBL/GenBank/DDBJ whole genome shotgun (WGS) entry which is preliminary data.</text>
</comment>
<dbReference type="AlphaFoldDB" id="A0A448WUI7"/>
<proteinExistence type="predicted"/>
<dbReference type="Proteomes" id="UP000784294">
    <property type="component" value="Unassembled WGS sequence"/>
</dbReference>
<accession>A0A448WUI7</accession>
<protein>
    <submittedName>
        <fullName evidence="2">Uncharacterized protein</fullName>
    </submittedName>
</protein>
<feature type="compositionally biased region" description="Basic and acidic residues" evidence="1">
    <location>
        <begin position="7"/>
        <end position="20"/>
    </location>
</feature>
<gene>
    <name evidence="2" type="ORF">PXEA_LOCUS14060</name>
</gene>
<feature type="region of interest" description="Disordered" evidence="1">
    <location>
        <begin position="1"/>
        <end position="20"/>
    </location>
</feature>
<evidence type="ECO:0000313" key="2">
    <source>
        <dbReference type="EMBL" id="VEL20620.1"/>
    </source>
</evidence>
<dbReference type="EMBL" id="CAAALY010047274">
    <property type="protein sequence ID" value="VEL20620.1"/>
    <property type="molecule type" value="Genomic_DNA"/>
</dbReference>
<reference evidence="2" key="1">
    <citation type="submission" date="2018-11" db="EMBL/GenBank/DDBJ databases">
        <authorList>
            <consortium name="Pathogen Informatics"/>
        </authorList>
    </citation>
    <scope>NUCLEOTIDE SEQUENCE</scope>
</reference>
<sequence length="247" mass="26737">MPSHISSIDKAKVSSRVHRIEDSNVSNAARELEEVVVTTRCAGTTSFSTSTTTMNTTLIVNLVATPKDVNSSIPLATSANVSTFPCPTGTTVMSTSPLRPLKRASRSVGHRLAAGFDHTLTSGCSDLHYPAYSVYSNSHNQKTNQTGSTGMALASSFAGASSFHDALTMPLLRQSQPLLTRPALNDMTRVGLSLGVSDNNWERQLQRKHLHSAWPDAEPELVEILANHTDPYRSVVFCRTLVRKSSI</sequence>
<organism evidence="2 3">
    <name type="scientific">Protopolystoma xenopodis</name>
    <dbReference type="NCBI Taxonomy" id="117903"/>
    <lineage>
        <taxon>Eukaryota</taxon>
        <taxon>Metazoa</taxon>
        <taxon>Spiralia</taxon>
        <taxon>Lophotrochozoa</taxon>
        <taxon>Platyhelminthes</taxon>
        <taxon>Monogenea</taxon>
        <taxon>Polyopisthocotylea</taxon>
        <taxon>Polystomatidea</taxon>
        <taxon>Polystomatidae</taxon>
        <taxon>Protopolystoma</taxon>
    </lineage>
</organism>
<evidence type="ECO:0000313" key="3">
    <source>
        <dbReference type="Proteomes" id="UP000784294"/>
    </source>
</evidence>